<organism evidence="1 2">
    <name type="scientific">Paenibacillus etheri</name>
    <dbReference type="NCBI Taxonomy" id="1306852"/>
    <lineage>
        <taxon>Bacteria</taxon>
        <taxon>Bacillati</taxon>
        <taxon>Bacillota</taxon>
        <taxon>Bacilli</taxon>
        <taxon>Bacillales</taxon>
        <taxon>Paenibacillaceae</taxon>
        <taxon>Paenibacillus</taxon>
    </lineage>
</organism>
<dbReference type="Proteomes" id="UP000054709">
    <property type="component" value="Unassembled WGS sequence"/>
</dbReference>
<name>A0A0W1B2Q8_9BACL</name>
<protein>
    <submittedName>
        <fullName evidence="1">Uncharacterized protein</fullName>
    </submittedName>
</protein>
<keyword evidence="2" id="KW-1185">Reference proteome</keyword>
<comment type="caution">
    <text evidence="1">The sequence shown here is derived from an EMBL/GenBank/DDBJ whole genome shotgun (WGS) entry which is preliminary data.</text>
</comment>
<sequence>MLVVTLLSGCKNDVGFINARWITEASLTSVTTSDQKQADHSGHSETLMLKESNLIKTLAEAMNKSNTLLGELDWAPERKLTFGTADKANIEQTESLEHKLKLDKVDDHSFKRSYYDNAAGKQMEGIFQWDGSVFQKLDK</sequence>
<dbReference type="OrthoDB" id="2517683at2"/>
<dbReference type="AlphaFoldDB" id="A0A0W1B2Q8"/>
<accession>A0A0W1B2Q8</accession>
<evidence type="ECO:0000313" key="2">
    <source>
        <dbReference type="Proteomes" id="UP000054709"/>
    </source>
</evidence>
<reference evidence="1 2" key="1">
    <citation type="journal article" date="2015" name="Int. Biodeterior. Biodegradation">
        <title>Physiological and genetic screening methods for the isolation of methyl tert-butyl ether-degrading bacteria for bioremediation purposes.</title>
        <authorList>
            <person name="Guisado I.M."/>
            <person name="Purswani J."/>
            <person name="Gonzalez Lopez J."/>
            <person name="Pozo C."/>
        </authorList>
    </citation>
    <scope>NUCLEOTIDE SEQUENCE [LARGE SCALE GENOMIC DNA]</scope>
    <source>
        <strain evidence="1 2">SH7</strain>
    </source>
</reference>
<evidence type="ECO:0000313" key="1">
    <source>
        <dbReference type="EMBL" id="KTD87869.1"/>
    </source>
</evidence>
<dbReference type="EMBL" id="LCZJ02000016">
    <property type="protein sequence ID" value="KTD87869.1"/>
    <property type="molecule type" value="Genomic_DNA"/>
</dbReference>
<dbReference type="RefSeq" id="WP_060622184.1">
    <property type="nucleotide sequence ID" value="NZ_LCZJ02000016.1"/>
</dbReference>
<proteinExistence type="predicted"/>
<gene>
    <name evidence="1" type="ORF">UQ64_07065</name>
</gene>